<feature type="domain" description="CCHC-type" evidence="1">
    <location>
        <begin position="89"/>
        <end position="105"/>
    </location>
</feature>
<dbReference type="Gene3D" id="4.10.60.10">
    <property type="entry name" value="Zinc finger, CCHC-type"/>
    <property type="match status" value="1"/>
</dbReference>
<protein>
    <recommendedName>
        <fullName evidence="1">CCHC-type domain-containing protein</fullName>
    </recommendedName>
</protein>
<evidence type="ECO:0000313" key="3">
    <source>
        <dbReference type="Proteomes" id="UP001159363"/>
    </source>
</evidence>
<sequence>MSVPKKPAELTYIEAVMMIHKHMQPKRNYIAERFKFDKHAQQPDESISEFIIALKGLSVHCDFGDMLLERLHDKLCSTTIKEQESQKPMCFCCGKENHTRAECKYHSYKCNRCNKHGHLQVVCKSASVQYLVNNDDDTQIYTSPAISVVPYTLPNRYFQHVDSKIYQWGSPPTKGRGIIKPKGVINVNVKRKLSEISLPLNVVEKGVTTLLG</sequence>
<proteinExistence type="predicted"/>
<organism evidence="2 3">
    <name type="scientific">Dryococelus australis</name>
    <dbReference type="NCBI Taxonomy" id="614101"/>
    <lineage>
        <taxon>Eukaryota</taxon>
        <taxon>Metazoa</taxon>
        <taxon>Ecdysozoa</taxon>
        <taxon>Arthropoda</taxon>
        <taxon>Hexapoda</taxon>
        <taxon>Insecta</taxon>
        <taxon>Pterygota</taxon>
        <taxon>Neoptera</taxon>
        <taxon>Polyneoptera</taxon>
        <taxon>Phasmatodea</taxon>
        <taxon>Verophasmatodea</taxon>
        <taxon>Anareolatae</taxon>
        <taxon>Phasmatidae</taxon>
        <taxon>Eurycanthinae</taxon>
        <taxon>Dryococelus</taxon>
    </lineage>
</organism>
<comment type="caution">
    <text evidence="2">The sequence shown here is derived from an EMBL/GenBank/DDBJ whole genome shotgun (WGS) entry which is preliminary data.</text>
</comment>
<dbReference type="SMART" id="SM00343">
    <property type="entry name" value="ZnF_C2HC"/>
    <property type="match status" value="2"/>
</dbReference>
<dbReference type="PANTHER" id="PTHR33198">
    <property type="entry name" value="ANK_REP_REGION DOMAIN-CONTAINING PROTEIN-RELATED"/>
    <property type="match status" value="1"/>
</dbReference>
<evidence type="ECO:0000313" key="2">
    <source>
        <dbReference type="EMBL" id="KAJ8892753.1"/>
    </source>
</evidence>
<dbReference type="InterPro" id="IPR036875">
    <property type="entry name" value="Znf_CCHC_sf"/>
</dbReference>
<name>A0ABQ9I7X3_9NEOP</name>
<evidence type="ECO:0000259" key="1">
    <source>
        <dbReference type="SMART" id="SM00343"/>
    </source>
</evidence>
<gene>
    <name evidence="2" type="ORF">PR048_005334</name>
</gene>
<dbReference type="InterPro" id="IPR001878">
    <property type="entry name" value="Znf_CCHC"/>
</dbReference>
<feature type="domain" description="CCHC-type" evidence="1">
    <location>
        <begin position="109"/>
        <end position="125"/>
    </location>
</feature>
<dbReference type="EMBL" id="JARBHB010000002">
    <property type="protein sequence ID" value="KAJ8892753.1"/>
    <property type="molecule type" value="Genomic_DNA"/>
</dbReference>
<dbReference type="Proteomes" id="UP001159363">
    <property type="component" value="Chromosome 2"/>
</dbReference>
<keyword evidence="3" id="KW-1185">Reference proteome</keyword>
<accession>A0ABQ9I7X3</accession>
<dbReference type="SUPFAM" id="SSF57756">
    <property type="entry name" value="Retrovirus zinc finger-like domains"/>
    <property type="match status" value="1"/>
</dbReference>
<reference evidence="2 3" key="1">
    <citation type="submission" date="2023-02" db="EMBL/GenBank/DDBJ databases">
        <title>LHISI_Scaffold_Assembly.</title>
        <authorList>
            <person name="Stuart O.P."/>
            <person name="Cleave R."/>
            <person name="Magrath M.J.L."/>
            <person name="Mikheyev A.S."/>
        </authorList>
    </citation>
    <scope>NUCLEOTIDE SEQUENCE [LARGE SCALE GENOMIC DNA]</scope>
    <source>
        <strain evidence="2">Daus_M_001</strain>
        <tissue evidence="2">Leg muscle</tissue>
    </source>
</reference>